<dbReference type="AlphaFoldDB" id="A0A0A8Y2W4"/>
<organism evidence="1">
    <name type="scientific">Arundo donax</name>
    <name type="common">Giant reed</name>
    <name type="synonym">Donax arundinaceus</name>
    <dbReference type="NCBI Taxonomy" id="35708"/>
    <lineage>
        <taxon>Eukaryota</taxon>
        <taxon>Viridiplantae</taxon>
        <taxon>Streptophyta</taxon>
        <taxon>Embryophyta</taxon>
        <taxon>Tracheophyta</taxon>
        <taxon>Spermatophyta</taxon>
        <taxon>Magnoliopsida</taxon>
        <taxon>Liliopsida</taxon>
        <taxon>Poales</taxon>
        <taxon>Poaceae</taxon>
        <taxon>PACMAD clade</taxon>
        <taxon>Arundinoideae</taxon>
        <taxon>Arundineae</taxon>
        <taxon>Arundo</taxon>
    </lineage>
</organism>
<reference evidence="1" key="1">
    <citation type="submission" date="2014-09" db="EMBL/GenBank/DDBJ databases">
        <authorList>
            <person name="Magalhaes I.L.F."/>
            <person name="Oliveira U."/>
            <person name="Santos F.R."/>
            <person name="Vidigal T.H.D.A."/>
            <person name="Brescovit A.D."/>
            <person name="Santos A.J."/>
        </authorList>
    </citation>
    <scope>NUCLEOTIDE SEQUENCE</scope>
    <source>
        <tissue evidence="1">Shoot tissue taken approximately 20 cm above the soil surface</tissue>
    </source>
</reference>
<reference evidence="1" key="2">
    <citation type="journal article" date="2015" name="Data Brief">
        <title>Shoot transcriptome of the giant reed, Arundo donax.</title>
        <authorList>
            <person name="Barrero R.A."/>
            <person name="Guerrero F.D."/>
            <person name="Moolhuijzen P."/>
            <person name="Goolsby J.A."/>
            <person name="Tidwell J."/>
            <person name="Bellgard S.E."/>
            <person name="Bellgard M.I."/>
        </authorList>
    </citation>
    <scope>NUCLEOTIDE SEQUENCE</scope>
    <source>
        <tissue evidence="1">Shoot tissue taken approximately 20 cm above the soil surface</tissue>
    </source>
</reference>
<dbReference type="EMBL" id="GBRH01277319">
    <property type="protein sequence ID" value="JAD20576.1"/>
    <property type="molecule type" value="Transcribed_RNA"/>
</dbReference>
<sequence length="26" mass="2827">MLKGGLSMLAIVLAQVSFGIRRPQIQ</sequence>
<accession>A0A0A8Y2W4</accession>
<name>A0A0A8Y2W4_ARUDO</name>
<protein>
    <submittedName>
        <fullName evidence="1">Uncharacterized protein</fullName>
    </submittedName>
</protein>
<evidence type="ECO:0000313" key="1">
    <source>
        <dbReference type="EMBL" id="JAD20576.1"/>
    </source>
</evidence>
<proteinExistence type="predicted"/>